<dbReference type="Proteomes" id="UP001211907">
    <property type="component" value="Unassembled WGS sequence"/>
</dbReference>
<accession>A0AAD5SWV5</accession>
<comment type="similarity">
    <text evidence="3">Belongs to the TRAFAC class TrmE-Era-EngA-EngB-Septin-like GTPase superfamily. Septin GTPase family.</text>
</comment>
<keyword evidence="2 3" id="KW-0342">GTP-binding</keyword>
<keyword evidence="7" id="KW-1185">Reference proteome</keyword>
<dbReference type="PANTHER" id="PTHR18884">
    <property type="entry name" value="SEPTIN"/>
    <property type="match status" value="1"/>
</dbReference>
<dbReference type="InterPro" id="IPR030379">
    <property type="entry name" value="G_SEPTIN_dom"/>
</dbReference>
<feature type="coiled-coil region" evidence="4">
    <location>
        <begin position="297"/>
        <end position="342"/>
    </location>
</feature>
<dbReference type="SUPFAM" id="SSF52540">
    <property type="entry name" value="P-loop containing nucleoside triphosphate hydrolases"/>
    <property type="match status" value="1"/>
</dbReference>
<dbReference type="CDD" id="cd01850">
    <property type="entry name" value="CDC_Septin"/>
    <property type="match status" value="1"/>
</dbReference>
<keyword evidence="4" id="KW-0175">Coiled coil</keyword>
<evidence type="ECO:0000256" key="4">
    <source>
        <dbReference type="SAM" id="Coils"/>
    </source>
</evidence>
<organism evidence="6 7">
    <name type="scientific">Physocladia obscura</name>
    <dbReference type="NCBI Taxonomy" id="109957"/>
    <lineage>
        <taxon>Eukaryota</taxon>
        <taxon>Fungi</taxon>
        <taxon>Fungi incertae sedis</taxon>
        <taxon>Chytridiomycota</taxon>
        <taxon>Chytridiomycota incertae sedis</taxon>
        <taxon>Chytridiomycetes</taxon>
        <taxon>Chytridiales</taxon>
        <taxon>Chytriomycetaceae</taxon>
        <taxon>Physocladia</taxon>
    </lineage>
</organism>
<evidence type="ECO:0000256" key="1">
    <source>
        <dbReference type="ARBA" id="ARBA00022741"/>
    </source>
</evidence>
<dbReference type="PROSITE" id="PS51719">
    <property type="entry name" value="G_SEPTIN"/>
    <property type="match status" value="1"/>
</dbReference>
<dbReference type="PIRSF" id="PIRSF006698">
    <property type="entry name" value="Septin"/>
    <property type="match status" value="1"/>
</dbReference>
<keyword evidence="1 3" id="KW-0547">Nucleotide-binding</keyword>
<dbReference type="InterPro" id="IPR016491">
    <property type="entry name" value="Septin"/>
</dbReference>
<evidence type="ECO:0000259" key="5">
    <source>
        <dbReference type="PROSITE" id="PS51719"/>
    </source>
</evidence>
<proteinExistence type="inferred from homology"/>
<dbReference type="Gene3D" id="3.40.50.300">
    <property type="entry name" value="P-loop containing nucleotide triphosphate hydrolases"/>
    <property type="match status" value="1"/>
</dbReference>
<protein>
    <recommendedName>
        <fullName evidence="5">Septin-type G domain-containing protein</fullName>
    </recommendedName>
</protein>
<dbReference type="GO" id="GO:0005525">
    <property type="term" value="F:GTP binding"/>
    <property type="evidence" value="ECO:0007669"/>
    <property type="project" value="UniProtKB-KW"/>
</dbReference>
<evidence type="ECO:0000256" key="2">
    <source>
        <dbReference type="ARBA" id="ARBA00023134"/>
    </source>
</evidence>
<dbReference type="Pfam" id="PF00735">
    <property type="entry name" value="Septin"/>
    <property type="match status" value="1"/>
</dbReference>
<sequence length="345" mass="39407">MVVGDSGLGKTTFINTLFNAPLNEDKSPKHLSSVKTVAITPVTYELFEENVMLHLTVIDTPGFGDGLNRESNFEPIATYIDAQYDKYLQAERSDEKRGKILDNRVHAILYFLPPNNAGGLRDIDIEFMQRFCTKANIIPVIGKSDGLMPDEASLYKKAITKDLSRYDIRIYPSHHAEDRDHVSRYEKYMPFSVIGSDDYVEKAANGVVTKVRARSYGWGSVEVENPEHCDFVYLREMLIRTNMQDLIDTTHGVHYSLYRGAMMGAPSDGRPSSMLGSDDLFDSKIHGARMALAEEMKNREEEMKQNFVARVRDKEAELRQREEALNAKRKTMMEEIESMRRQLEN</sequence>
<evidence type="ECO:0000313" key="6">
    <source>
        <dbReference type="EMBL" id="KAJ3115293.1"/>
    </source>
</evidence>
<name>A0AAD5SWV5_9FUNG</name>
<gene>
    <name evidence="6" type="ORF">HK100_001407</name>
</gene>
<dbReference type="AlphaFoldDB" id="A0AAD5SWV5"/>
<feature type="domain" description="Septin-type G" evidence="5">
    <location>
        <begin position="1"/>
        <end position="265"/>
    </location>
</feature>
<dbReference type="InterPro" id="IPR027417">
    <property type="entry name" value="P-loop_NTPase"/>
</dbReference>
<reference evidence="6" key="1">
    <citation type="submission" date="2020-05" db="EMBL/GenBank/DDBJ databases">
        <title>Phylogenomic resolution of chytrid fungi.</title>
        <authorList>
            <person name="Stajich J.E."/>
            <person name="Amses K."/>
            <person name="Simmons R."/>
            <person name="Seto K."/>
            <person name="Myers J."/>
            <person name="Bonds A."/>
            <person name="Quandt C.A."/>
            <person name="Barry K."/>
            <person name="Liu P."/>
            <person name="Grigoriev I."/>
            <person name="Longcore J.E."/>
            <person name="James T.Y."/>
        </authorList>
    </citation>
    <scope>NUCLEOTIDE SEQUENCE</scope>
    <source>
        <strain evidence="6">JEL0513</strain>
    </source>
</reference>
<dbReference type="GO" id="GO:0005938">
    <property type="term" value="C:cell cortex"/>
    <property type="evidence" value="ECO:0007669"/>
    <property type="project" value="UniProtKB-ARBA"/>
</dbReference>
<evidence type="ECO:0000313" key="7">
    <source>
        <dbReference type="Proteomes" id="UP001211907"/>
    </source>
</evidence>
<comment type="caution">
    <text evidence="6">The sequence shown here is derived from an EMBL/GenBank/DDBJ whole genome shotgun (WGS) entry which is preliminary data.</text>
</comment>
<dbReference type="EMBL" id="JADGJH010001301">
    <property type="protein sequence ID" value="KAJ3115293.1"/>
    <property type="molecule type" value="Genomic_DNA"/>
</dbReference>
<dbReference type="GO" id="GO:0032156">
    <property type="term" value="C:septin cytoskeleton"/>
    <property type="evidence" value="ECO:0007669"/>
    <property type="project" value="UniProtKB-ARBA"/>
</dbReference>
<evidence type="ECO:0000256" key="3">
    <source>
        <dbReference type="RuleBase" id="RU004560"/>
    </source>
</evidence>